<gene>
    <name evidence="2" type="ORF">HR057_05710</name>
</gene>
<dbReference type="Gene3D" id="2.30.30.240">
    <property type="entry name" value="PRC-barrel domain"/>
    <property type="match status" value="1"/>
</dbReference>
<dbReference type="InterPro" id="IPR011033">
    <property type="entry name" value="PRC_barrel-like_sf"/>
</dbReference>
<dbReference type="NCBIfam" id="TIGR02888">
    <property type="entry name" value="spore_YlmC_YmxH"/>
    <property type="match status" value="1"/>
</dbReference>
<dbReference type="Pfam" id="PF05239">
    <property type="entry name" value="PRC"/>
    <property type="match status" value="1"/>
</dbReference>
<dbReference type="EMBL" id="JABTTE010000004">
    <property type="protein sequence ID" value="NSL51265.1"/>
    <property type="molecule type" value="Genomic_DNA"/>
</dbReference>
<comment type="caution">
    <text evidence="2">The sequence shown here is derived from an EMBL/GenBank/DDBJ whole genome shotgun (WGS) entry which is preliminary data.</text>
</comment>
<organism evidence="2 3">
    <name type="scientific">Calidifontibacillus erzurumensis</name>
    <dbReference type="NCBI Taxonomy" id="2741433"/>
    <lineage>
        <taxon>Bacteria</taxon>
        <taxon>Bacillati</taxon>
        <taxon>Bacillota</taxon>
        <taxon>Bacilli</taxon>
        <taxon>Bacillales</taxon>
        <taxon>Bacillaceae</taxon>
        <taxon>Calidifontibacillus/Schinkia group</taxon>
        <taxon>Calidifontibacillus</taxon>
    </lineage>
</organism>
<evidence type="ECO:0000259" key="1">
    <source>
        <dbReference type="Pfam" id="PF05239"/>
    </source>
</evidence>
<name>A0A8J8KE01_9BACI</name>
<protein>
    <submittedName>
        <fullName evidence="2">YlmC/YmxH family sporulation protein</fullName>
    </submittedName>
</protein>
<dbReference type="SUPFAM" id="SSF50346">
    <property type="entry name" value="PRC-barrel domain"/>
    <property type="match status" value="1"/>
</dbReference>
<dbReference type="PANTHER" id="PTHR40061:SF1">
    <property type="entry name" value="SPORULATION PROTEIN YLMC-RELATED"/>
    <property type="match status" value="1"/>
</dbReference>
<evidence type="ECO:0000313" key="2">
    <source>
        <dbReference type="EMBL" id="NSL51265.1"/>
    </source>
</evidence>
<sequence length="98" mass="10992">MLTISDFQIKDVVNVADGKRLGNITDLDINVNTGKINAIIIQTGSKMKGFFGKNDEIVIPWNNIVKIGTDVILVRYFNSSQFDDHMKDIPKGPKTFYS</sequence>
<reference evidence="2" key="1">
    <citation type="submission" date="2020-06" db="EMBL/GenBank/DDBJ databases">
        <title>A novel thermopfilic bacterium from Erzurum, Turkey.</title>
        <authorList>
            <person name="Adiguzel A."/>
            <person name="Ay H."/>
            <person name="Baltaci M.O."/>
        </authorList>
    </citation>
    <scope>NUCLEOTIDE SEQUENCE</scope>
    <source>
        <strain evidence="2">P2</strain>
    </source>
</reference>
<evidence type="ECO:0000313" key="3">
    <source>
        <dbReference type="Proteomes" id="UP000625804"/>
    </source>
</evidence>
<dbReference type="AlphaFoldDB" id="A0A8J8KE01"/>
<proteinExistence type="predicted"/>
<dbReference type="InterPro" id="IPR014238">
    <property type="entry name" value="Spore_YlmC/YmxH"/>
</dbReference>
<dbReference type="RefSeq" id="WP_173730462.1">
    <property type="nucleotide sequence ID" value="NZ_JABTTE010000004.1"/>
</dbReference>
<accession>A0A8J8KE01</accession>
<feature type="domain" description="PRC-barrel" evidence="1">
    <location>
        <begin position="3"/>
        <end position="78"/>
    </location>
</feature>
<dbReference type="PANTHER" id="PTHR40061">
    <property type="entry name" value="SPORULATION PROTEIN YLMC-RELATED"/>
    <property type="match status" value="1"/>
</dbReference>
<keyword evidence="3" id="KW-1185">Reference proteome</keyword>
<dbReference type="Proteomes" id="UP000625804">
    <property type="component" value="Unassembled WGS sequence"/>
</dbReference>
<dbReference type="InterPro" id="IPR027275">
    <property type="entry name" value="PRC-brl_dom"/>
</dbReference>